<name>A0ABU9BXW4_9BURK</name>
<dbReference type="PROSITE" id="PS51186">
    <property type="entry name" value="GNAT"/>
    <property type="match status" value="1"/>
</dbReference>
<accession>A0ABU9BXW4</accession>
<dbReference type="Gene3D" id="3.40.630.30">
    <property type="match status" value="1"/>
</dbReference>
<dbReference type="PANTHER" id="PTHR43441">
    <property type="entry name" value="RIBOSOMAL-PROTEIN-SERINE ACETYLTRANSFERASE"/>
    <property type="match status" value="1"/>
</dbReference>
<reference evidence="2 3" key="1">
    <citation type="submission" date="2024-04" db="EMBL/GenBank/DDBJ databases">
        <title>Novel species of the genus Ideonella isolated from streams.</title>
        <authorList>
            <person name="Lu H."/>
        </authorList>
    </citation>
    <scope>NUCLEOTIDE SEQUENCE [LARGE SCALE GENOMIC DNA]</scope>
    <source>
        <strain evidence="2 3">DXS29W</strain>
    </source>
</reference>
<feature type="domain" description="N-acetyltransferase" evidence="1">
    <location>
        <begin position="18"/>
        <end position="191"/>
    </location>
</feature>
<evidence type="ECO:0000313" key="3">
    <source>
        <dbReference type="Proteomes" id="UP001371218"/>
    </source>
</evidence>
<comment type="caution">
    <text evidence="2">The sequence shown here is derived from an EMBL/GenBank/DDBJ whole genome shotgun (WGS) entry which is preliminary data.</text>
</comment>
<evidence type="ECO:0000313" key="2">
    <source>
        <dbReference type="EMBL" id="MEK8034825.1"/>
    </source>
</evidence>
<gene>
    <name evidence="2" type="ORF">AACH06_28745</name>
</gene>
<proteinExistence type="predicted"/>
<sequence>MLDPLRFPVPESFETDRLLLRPFLESDAPDLHEALAESVDELRANLWFLPWVAEEQTLESAGVRCRRARANFLLRTDLPYLVFDKAQGRLVASVGLHRTDWTLPKTEVGYWVRSTETGKGYASEAVSVLTAWALSGLGAQRVELVTDELNTGSRGVAERCGFALEGILRSTMRSPDGRLRNSCVYARCPPAR</sequence>
<organism evidence="2 3">
    <name type="scientific">Ideonella lacteola</name>
    <dbReference type="NCBI Taxonomy" id="2984193"/>
    <lineage>
        <taxon>Bacteria</taxon>
        <taxon>Pseudomonadati</taxon>
        <taxon>Pseudomonadota</taxon>
        <taxon>Betaproteobacteria</taxon>
        <taxon>Burkholderiales</taxon>
        <taxon>Sphaerotilaceae</taxon>
        <taxon>Ideonella</taxon>
    </lineage>
</organism>
<dbReference type="Proteomes" id="UP001371218">
    <property type="component" value="Unassembled WGS sequence"/>
</dbReference>
<dbReference type="Pfam" id="PF13302">
    <property type="entry name" value="Acetyltransf_3"/>
    <property type="match status" value="1"/>
</dbReference>
<dbReference type="InterPro" id="IPR051908">
    <property type="entry name" value="Ribosomal_N-acetyltransferase"/>
</dbReference>
<dbReference type="SUPFAM" id="SSF55729">
    <property type="entry name" value="Acyl-CoA N-acyltransferases (Nat)"/>
    <property type="match status" value="1"/>
</dbReference>
<dbReference type="InterPro" id="IPR016181">
    <property type="entry name" value="Acyl_CoA_acyltransferase"/>
</dbReference>
<dbReference type="RefSeq" id="WP_341429257.1">
    <property type="nucleotide sequence ID" value="NZ_JBBUTG010000036.1"/>
</dbReference>
<keyword evidence="3" id="KW-1185">Reference proteome</keyword>
<dbReference type="PANTHER" id="PTHR43441:SF3">
    <property type="entry name" value="ACETYLTRANSFERASE"/>
    <property type="match status" value="1"/>
</dbReference>
<dbReference type="InterPro" id="IPR000182">
    <property type="entry name" value="GNAT_dom"/>
</dbReference>
<protein>
    <submittedName>
        <fullName evidence="2">GNAT family N-acetyltransferase</fullName>
    </submittedName>
</protein>
<evidence type="ECO:0000259" key="1">
    <source>
        <dbReference type="PROSITE" id="PS51186"/>
    </source>
</evidence>
<dbReference type="EMBL" id="JBBUTG010000036">
    <property type="protein sequence ID" value="MEK8034825.1"/>
    <property type="molecule type" value="Genomic_DNA"/>
</dbReference>